<dbReference type="Pfam" id="PF04981">
    <property type="entry name" value="NMD3"/>
    <property type="match status" value="1"/>
</dbReference>
<dbReference type="Pfam" id="PF21193">
    <property type="entry name" value="NMD_SH3"/>
    <property type="match status" value="1"/>
</dbReference>
<evidence type="ECO:0000256" key="5">
    <source>
        <dbReference type="ARBA" id="ARBA00022927"/>
    </source>
</evidence>
<name>A0A9W6F2F8_9CHLO</name>
<sequence>MDASTSYGGQVTFQPQATQGYVLCCLCGTNILPNPSNMCVNCIRSQVDITEGIQKQVTILWCKECGRYLQPPKHWVSAELESKELLTFCIKKIKGLAKVKLVDAGFIWTEPHSKRLKVKLTIQAEVFNGAILQQTFVVDYVVENNMCPDCNRQNANPNSWVACVQLRQHVYHKRTFLFLEQLILKHDAAANCVKVKDIHEGIDFFYAQRGHALKFIDFLQSVVPIRFRADKQLVSHDTHNNTYNYKFTFSVEIVPLCKDDLACLPPKMAASCGNLGPLVLVSRITNQITITDPATLRSYSMDAPVYYRHPFTALASQRALVPYIVLDIEPLQGGQSNTKFQLAEAQVARMSDFGRNDTVFYTRTHLGNILHPGDTVLGYDMATSQLVGLDYEAYVNKGGRVPDVILVRKSYEEKRRKRQAKGGAAAARPWKLKTLDMEVEETTTTGGRGRNETAADADRERFLQELEEDPDMRARINIYKDTERLAQLQQAQQAGQLAAAAVPQRQVAAAPAGLMEDDDDEDDGDLPEIPLEELLDDLEALNIDQGQEDGGGQAGDGSGDMDTD</sequence>
<evidence type="ECO:0000256" key="4">
    <source>
        <dbReference type="ARBA" id="ARBA00022490"/>
    </source>
</evidence>
<dbReference type="InterPro" id="IPR048898">
    <property type="entry name" value="OB_NMD3"/>
</dbReference>
<keyword evidence="5 7" id="KW-0653">Protein transport</keyword>
<feature type="domain" description="60S ribosomal export protein NMD3 OB-fold" evidence="10">
    <location>
        <begin position="320"/>
        <end position="409"/>
    </location>
</feature>
<evidence type="ECO:0000259" key="9">
    <source>
        <dbReference type="Pfam" id="PF04981"/>
    </source>
</evidence>
<keyword evidence="4 7" id="KW-0963">Cytoplasm</keyword>
<dbReference type="InterPro" id="IPR007064">
    <property type="entry name" value="Nmd3_N"/>
</dbReference>
<gene>
    <name evidence="12" type="primary">PLEST006383</name>
    <name evidence="12" type="ORF">PLESTB_000787300</name>
</gene>
<evidence type="ECO:0000256" key="6">
    <source>
        <dbReference type="ARBA" id="ARBA00023242"/>
    </source>
</evidence>
<comment type="similarity">
    <text evidence="1 7">Belongs to the NMD3 family.</text>
</comment>
<evidence type="ECO:0000256" key="8">
    <source>
        <dbReference type="SAM" id="MobiDB-lite"/>
    </source>
</evidence>
<dbReference type="GO" id="GO:0015031">
    <property type="term" value="P:protein transport"/>
    <property type="evidence" value="ECO:0007669"/>
    <property type="project" value="UniProtKB-KW"/>
</dbReference>
<dbReference type="GO" id="GO:0043023">
    <property type="term" value="F:ribosomal large subunit binding"/>
    <property type="evidence" value="ECO:0007669"/>
    <property type="project" value="InterPro"/>
</dbReference>
<feature type="region of interest" description="Disordered" evidence="8">
    <location>
        <begin position="539"/>
        <end position="564"/>
    </location>
</feature>
<dbReference type="GO" id="GO:0005737">
    <property type="term" value="C:cytoplasm"/>
    <property type="evidence" value="ECO:0007669"/>
    <property type="project" value="UniProtKB-SubCell"/>
</dbReference>
<evidence type="ECO:0000313" key="12">
    <source>
        <dbReference type="EMBL" id="GLC53789.1"/>
    </source>
</evidence>
<dbReference type="PANTHER" id="PTHR12746:SF2">
    <property type="entry name" value="60S RIBOSOMAL EXPORT PROTEIN NMD3"/>
    <property type="match status" value="1"/>
</dbReference>
<proteinExistence type="inferred from homology"/>
<feature type="region of interest" description="Disordered" evidence="8">
    <location>
        <begin position="510"/>
        <end position="529"/>
    </location>
</feature>
<reference evidence="12 13" key="1">
    <citation type="journal article" date="2023" name="Commun. Biol.">
        <title>Reorganization of the ancestral sex-determining regions during the evolution of trioecy in Pleodorina starrii.</title>
        <authorList>
            <person name="Takahashi K."/>
            <person name="Suzuki S."/>
            <person name="Kawai-Toyooka H."/>
            <person name="Yamamoto K."/>
            <person name="Hamaji T."/>
            <person name="Ootsuki R."/>
            <person name="Yamaguchi H."/>
            <person name="Kawachi M."/>
            <person name="Higashiyama T."/>
            <person name="Nozaki H."/>
        </authorList>
    </citation>
    <scope>NUCLEOTIDE SEQUENCE [LARGE SCALE GENOMIC DNA]</scope>
    <source>
        <strain evidence="12 13">NIES-4479</strain>
    </source>
</reference>
<dbReference type="OrthoDB" id="203821at2759"/>
<accession>A0A9W6F2F8</accession>
<dbReference type="InterPro" id="IPR039768">
    <property type="entry name" value="Nmd3"/>
</dbReference>
<comment type="caution">
    <text evidence="12">The sequence shown here is derived from an EMBL/GenBank/DDBJ whole genome shotgun (WGS) entry which is preliminary data.</text>
</comment>
<dbReference type="InterPro" id="IPR048899">
    <property type="entry name" value="NMD_SH3"/>
</dbReference>
<evidence type="ECO:0000256" key="1">
    <source>
        <dbReference type="ARBA" id="ARBA00009794"/>
    </source>
</evidence>
<evidence type="ECO:0000256" key="2">
    <source>
        <dbReference type="ARBA" id="ARBA00017035"/>
    </source>
</evidence>
<feature type="domain" description="60S ribosomal export protein NMD3 SH3" evidence="11">
    <location>
        <begin position="256"/>
        <end position="301"/>
    </location>
</feature>
<evidence type="ECO:0000313" key="13">
    <source>
        <dbReference type="Proteomes" id="UP001165080"/>
    </source>
</evidence>
<evidence type="ECO:0000256" key="7">
    <source>
        <dbReference type="RuleBase" id="RU364108"/>
    </source>
</evidence>
<feature type="compositionally biased region" description="Gly residues" evidence="8">
    <location>
        <begin position="548"/>
        <end position="558"/>
    </location>
</feature>
<feature type="region of interest" description="Disordered" evidence="8">
    <location>
        <begin position="435"/>
        <end position="458"/>
    </location>
</feature>
<feature type="compositionally biased region" description="Acidic residues" evidence="8">
    <location>
        <begin position="515"/>
        <end position="529"/>
    </location>
</feature>
<feature type="domain" description="Nmd3 N-terminal" evidence="9">
    <location>
        <begin position="24"/>
        <end position="253"/>
    </location>
</feature>
<dbReference type="AlphaFoldDB" id="A0A9W6F2F8"/>
<comment type="subcellular location">
    <subcellularLocation>
        <location evidence="7">Cytoplasm</location>
    </subcellularLocation>
    <subcellularLocation>
        <location evidence="7">Nucleus</location>
    </subcellularLocation>
</comment>
<organism evidence="12 13">
    <name type="scientific">Pleodorina starrii</name>
    <dbReference type="NCBI Taxonomy" id="330485"/>
    <lineage>
        <taxon>Eukaryota</taxon>
        <taxon>Viridiplantae</taxon>
        <taxon>Chlorophyta</taxon>
        <taxon>core chlorophytes</taxon>
        <taxon>Chlorophyceae</taxon>
        <taxon>CS clade</taxon>
        <taxon>Chlamydomonadales</taxon>
        <taxon>Volvocaceae</taxon>
        <taxon>Pleodorina</taxon>
    </lineage>
</organism>
<feature type="compositionally biased region" description="Basic and acidic residues" evidence="8">
    <location>
        <begin position="449"/>
        <end position="458"/>
    </location>
</feature>
<evidence type="ECO:0000259" key="11">
    <source>
        <dbReference type="Pfam" id="PF21193"/>
    </source>
</evidence>
<comment type="function">
    <text evidence="7">Acts as an adapter for the XPO1/CRM1-mediated export of the 60S ribosomal subunit.</text>
</comment>
<keyword evidence="3 7" id="KW-0813">Transport</keyword>
<dbReference type="GO" id="GO:0000055">
    <property type="term" value="P:ribosomal large subunit export from nucleus"/>
    <property type="evidence" value="ECO:0007669"/>
    <property type="project" value="TreeGrafter"/>
</dbReference>
<dbReference type="PANTHER" id="PTHR12746">
    <property type="entry name" value="NONSENSE-MEDIATED MRNA DECAY PROTEIN 3"/>
    <property type="match status" value="1"/>
</dbReference>
<dbReference type="GO" id="GO:0005634">
    <property type="term" value="C:nucleus"/>
    <property type="evidence" value="ECO:0007669"/>
    <property type="project" value="UniProtKB-SubCell"/>
</dbReference>
<protein>
    <recommendedName>
        <fullName evidence="2 7">60S ribosomal export protein NMD3</fullName>
    </recommendedName>
</protein>
<keyword evidence="13" id="KW-1185">Reference proteome</keyword>
<dbReference type="EMBL" id="BRXU01000008">
    <property type="protein sequence ID" value="GLC53789.1"/>
    <property type="molecule type" value="Genomic_DNA"/>
</dbReference>
<keyword evidence="6 7" id="KW-0539">Nucleus</keyword>
<evidence type="ECO:0000256" key="3">
    <source>
        <dbReference type="ARBA" id="ARBA00022448"/>
    </source>
</evidence>
<dbReference type="Pfam" id="PF21192">
    <property type="entry name" value="OB_NMD3"/>
    <property type="match status" value="1"/>
</dbReference>
<evidence type="ECO:0000259" key="10">
    <source>
        <dbReference type="Pfam" id="PF21192"/>
    </source>
</evidence>
<dbReference type="Proteomes" id="UP001165080">
    <property type="component" value="Unassembled WGS sequence"/>
</dbReference>